<dbReference type="EMBL" id="JASSZA010000001">
    <property type="protein sequence ID" value="KAK2120377.1"/>
    <property type="molecule type" value="Genomic_DNA"/>
</dbReference>
<accession>A0ABQ9WFE8</accession>
<dbReference type="Proteomes" id="UP001266305">
    <property type="component" value="Unassembled WGS sequence"/>
</dbReference>
<protein>
    <submittedName>
        <fullName evidence="2">Uncharacterized protein</fullName>
    </submittedName>
</protein>
<proteinExistence type="predicted"/>
<name>A0ABQ9WFE8_SAGOE</name>
<keyword evidence="3" id="KW-1185">Reference proteome</keyword>
<evidence type="ECO:0000313" key="2">
    <source>
        <dbReference type="EMBL" id="KAK2120377.1"/>
    </source>
</evidence>
<organism evidence="2 3">
    <name type="scientific">Saguinus oedipus</name>
    <name type="common">Cotton-top tamarin</name>
    <name type="synonym">Oedipomidas oedipus</name>
    <dbReference type="NCBI Taxonomy" id="9490"/>
    <lineage>
        <taxon>Eukaryota</taxon>
        <taxon>Metazoa</taxon>
        <taxon>Chordata</taxon>
        <taxon>Craniata</taxon>
        <taxon>Vertebrata</taxon>
        <taxon>Euteleostomi</taxon>
        <taxon>Mammalia</taxon>
        <taxon>Eutheria</taxon>
        <taxon>Euarchontoglires</taxon>
        <taxon>Primates</taxon>
        <taxon>Haplorrhini</taxon>
        <taxon>Platyrrhini</taxon>
        <taxon>Cebidae</taxon>
        <taxon>Callitrichinae</taxon>
        <taxon>Saguinus</taxon>
    </lineage>
</organism>
<sequence length="52" mass="5569">MGLDSRASDLAARTGRFHPRQSDSGCRSHATIPEVFVSGEGLWGSSHLPPSF</sequence>
<evidence type="ECO:0000313" key="3">
    <source>
        <dbReference type="Proteomes" id="UP001266305"/>
    </source>
</evidence>
<evidence type="ECO:0000256" key="1">
    <source>
        <dbReference type="SAM" id="MobiDB-lite"/>
    </source>
</evidence>
<comment type="caution">
    <text evidence="2">The sequence shown here is derived from an EMBL/GenBank/DDBJ whole genome shotgun (WGS) entry which is preliminary data.</text>
</comment>
<reference evidence="2 3" key="1">
    <citation type="submission" date="2023-05" db="EMBL/GenBank/DDBJ databases">
        <title>B98-5 Cell Line De Novo Hybrid Assembly: An Optical Mapping Approach.</title>
        <authorList>
            <person name="Kananen K."/>
            <person name="Auerbach J.A."/>
            <person name="Kautto E."/>
            <person name="Blachly J.S."/>
        </authorList>
    </citation>
    <scope>NUCLEOTIDE SEQUENCE [LARGE SCALE GENOMIC DNA]</scope>
    <source>
        <strain evidence="2">B95-8</strain>
        <tissue evidence="2">Cell line</tissue>
    </source>
</reference>
<feature type="region of interest" description="Disordered" evidence="1">
    <location>
        <begin position="1"/>
        <end position="29"/>
    </location>
</feature>
<gene>
    <name evidence="2" type="ORF">P7K49_001763</name>
</gene>